<dbReference type="RefSeq" id="WP_182836851.1">
    <property type="nucleotide sequence ID" value="NZ_BAAABQ010000001.1"/>
</dbReference>
<reference evidence="2 3" key="1">
    <citation type="submission" date="2020-08" db="EMBL/GenBank/DDBJ databases">
        <title>Genomic Encyclopedia of Archaeal and Bacterial Type Strains, Phase II (KMG-II): from individual species to whole genera.</title>
        <authorList>
            <person name="Goeker M."/>
        </authorList>
    </citation>
    <scope>NUCLEOTIDE SEQUENCE [LARGE SCALE GENOMIC DNA]</scope>
    <source>
        <strain evidence="2 3">DSM 43850</strain>
    </source>
</reference>
<feature type="compositionally biased region" description="Basic and acidic residues" evidence="1">
    <location>
        <begin position="87"/>
        <end position="97"/>
    </location>
</feature>
<dbReference type="EMBL" id="JACJID010000001">
    <property type="protein sequence ID" value="MBA8924597.1"/>
    <property type="molecule type" value="Genomic_DNA"/>
</dbReference>
<dbReference type="Proteomes" id="UP000517916">
    <property type="component" value="Unassembled WGS sequence"/>
</dbReference>
<feature type="region of interest" description="Disordered" evidence="1">
    <location>
        <begin position="77"/>
        <end position="97"/>
    </location>
</feature>
<accession>A0ABR6BCN1</accession>
<evidence type="ECO:0000256" key="1">
    <source>
        <dbReference type="SAM" id="MobiDB-lite"/>
    </source>
</evidence>
<comment type="caution">
    <text evidence="2">The sequence shown here is derived from an EMBL/GenBank/DDBJ whole genome shotgun (WGS) entry which is preliminary data.</text>
</comment>
<evidence type="ECO:0000313" key="3">
    <source>
        <dbReference type="Proteomes" id="UP000517916"/>
    </source>
</evidence>
<sequence>MHVLWISALGLVAAGCWVRILNPAPARVLTRPLSLWRSRRTTERMLRELAEAGQLAPPLPSPRAEDDALRSANVTIVRRSVPTKPEPSGDRTPDVVA</sequence>
<protein>
    <submittedName>
        <fullName evidence="2">Uncharacterized protein</fullName>
    </submittedName>
</protein>
<evidence type="ECO:0000313" key="2">
    <source>
        <dbReference type="EMBL" id="MBA8924597.1"/>
    </source>
</evidence>
<proteinExistence type="predicted"/>
<organism evidence="2 3">
    <name type="scientific">Kutzneria viridogrisea</name>
    <dbReference type="NCBI Taxonomy" id="47990"/>
    <lineage>
        <taxon>Bacteria</taxon>
        <taxon>Bacillati</taxon>
        <taxon>Actinomycetota</taxon>
        <taxon>Actinomycetes</taxon>
        <taxon>Pseudonocardiales</taxon>
        <taxon>Pseudonocardiaceae</taxon>
        <taxon>Kutzneria</taxon>
    </lineage>
</organism>
<name>A0ABR6BCN1_9PSEU</name>
<gene>
    <name evidence="2" type="ORF">BC739_001794</name>
</gene>
<keyword evidence="3" id="KW-1185">Reference proteome</keyword>